<protein>
    <submittedName>
        <fullName evidence="2">Glycosyltransferase family 2 protein</fullName>
    </submittedName>
</protein>
<keyword evidence="3" id="KW-1185">Reference proteome</keyword>
<feature type="domain" description="Glycosyltransferase 2-like" evidence="1">
    <location>
        <begin position="5"/>
        <end position="132"/>
    </location>
</feature>
<dbReference type="AlphaFoldDB" id="A0A4Q0XGW6"/>
<dbReference type="GO" id="GO:0016758">
    <property type="term" value="F:hexosyltransferase activity"/>
    <property type="evidence" value="ECO:0007669"/>
    <property type="project" value="UniProtKB-ARBA"/>
</dbReference>
<dbReference type="SUPFAM" id="SSF53448">
    <property type="entry name" value="Nucleotide-diphospho-sugar transferases"/>
    <property type="match status" value="1"/>
</dbReference>
<dbReference type="PANTHER" id="PTHR22916">
    <property type="entry name" value="GLYCOSYLTRANSFERASE"/>
    <property type="match status" value="1"/>
</dbReference>
<proteinExistence type="predicted"/>
<dbReference type="InterPro" id="IPR001173">
    <property type="entry name" value="Glyco_trans_2-like"/>
</dbReference>
<evidence type="ECO:0000259" key="1">
    <source>
        <dbReference type="Pfam" id="PF00535"/>
    </source>
</evidence>
<dbReference type="CDD" id="cd00761">
    <property type="entry name" value="Glyco_tranf_GTA_type"/>
    <property type="match status" value="1"/>
</dbReference>
<reference evidence="2 3" key="1">
    <citation type="submission" date="2019-01" db="EMBL/GenBank/DDBJ databases">
        <title>Genome sequence of the Antarctic species Gelidibacter gilvus ACAM 158(T).</title>
        <authorList>
            <person name="Bowman J.P."/>
        </authorList>
    </citation>
    <scope>NUCLEOTIDE SEQUENCE [LARGE SCALE GENOMIC DNA]</scope>
    <source>
        <strain evidence="2 3">IC158</strain>
    </source>
</reference>
<dbReference type="Pfam" id="PF00535">
    <property type="entry name" value="Glycos_transf_2"/>
    <property type="match status" value="1"/>
</dbReference>
<evidence type="ECO:0000313" key="2">
    <source>
        <dbReference type="EMBL" id="RXJ46039.1"/>
    </source>
</evidence>
<dbReference type="InterPro" id="IPR029044">
    <property type="entry name" value="Nucleotide-diphossugar_trans"/>
</dbReference>
<comment type="caution">
    <text evidence="2">The sequence shown here is derived from an EMBL/GenBank/DDBJ whole genome shotgun (WGS) entry which is preliminary data.</text>
</comment>
<dbReference type="RefSeq" id="WP_129017969.1">
    <property type="nucleotide sequence ID" value="NZ_SDDZ01000008.1"/>
</dbReference>
<gene>
    <name evidence="2" type="ORF">ESZ48_13170</name>
</gene>
<dbReference type="PANTHER" id="PTHR22916:SF3">
    <property type="entry name" value="UDP-GLCNAC:BETAGAL BETA-1,3-N-ACETYLGLUCOSAMINYLTRANSFERASE-LIKE PROTEIN 1"/>
    <property type="match status" value="1"/>
</dbReference>
<evidence type="ECO:0000313" key="3">
    <source>
        <dbReference type="Proteomes" id="UP000289792"/>
    </source>
</evidence>
<dbReference type="Gene3D" id="3.90.550.10">
    <property type="entry name" value="Spore Coat Polysaccharide Biosynthesis Protein SpsA, Chain A"/>
    <property type="match status" value="1"/>
</dbReference>
<sequence length="319" mass="36595">MFLVSVIIPMYNSSEFIKETLNSVSDQTYKDIEIIVVDDNSTDGCFELVNKLNRPNLKLVKNPRKGACAARNYGFEISKGEYIQYLDADDLLSPNKIHDQMNLASKFGLNAIYFCEWIRFVGFIDEYATNHQFINKNYDQAYMWLNDSWSGKGMAAVHSWLVPRQIIIMAGQWNEDLLINQDGEFFTRVLVNASSIKYATSAKVYYRSGNPDSISQSQNTSWVKADSLLNSLILNKKTCSDYGLTDELKEGLGYTFLNFIYRNFNVHSDLVAKAKFHFYDLGYMKMWPVGGENFKKGAKLIGFLPMLKIKSYILNVIKF</sequence>
<dbReference type="EMBL" id="SDDZ01000008">
    <property type="protein sequence ID" value="RXJ46039.1"/>
    <property type="molecule type" value="Genomic_DNA"/>
</dbReference>
<name>A0A4Q0XGW6_9FLAO</name>
<dbReference type="Proteomes" id="UP000289792">
    <property type="component" value="Unassembled WGS sequence"/>
</dbReference>
<accession>A0A4Q0XGW6</accession>
<dbReference type="OrthoDB" id="597270at2"/>
<keyword evidence="2" id="KW-0808">Transferase</keyword>
<organism evidence="2 3">
    <name type="scientific">Gelidibacter gilvus</name>
    <dbReference type="NCBI Taxonomy" id="59602"/>
    <lineage>
        <taxon>Bacteria</taxon>
        <taxon>Pseudomonadati</taxon>
        <taxon>Bacteroidota</taxon>
        <taxon>Flavobacteriia</taxon>
        <taxon>Flavobacteriales</taxon>
        <taxon>Flavobacteriaceae</taxon>
        <taxon>Gelidibacter</taxon>
    </lineage>
</organism>